<gene>
    <name evidence="3" type="ORF">RT717_25500</name>
</gene>
<dbReference type="InterPro" id="IPR045743">
    <property type="entry name" value="DUF6089"/>
</dbReference>
<dbReference type="EMBL" id="CP136051">
    <property type="protein sequence ID" value="WOK06435.1"/>
    <property type="molecule type" value="Genomic_DNA"/>
</dbReference>
<proteinExistence type="predicted"/>
<keyword evidence="4" id="KW-1185">Reference proteome</keyword>
<evidence type="ECO:0000313" key="3">
    <source>
        <dbReference type="EMBL" id="WOK06435.1"/>
    </source>
</evidence>
<dbReference type="Proteomes" id="UP001302349">
    <property type="component" value="Chromosome"/>
</dbReference>
<organism evidence="3 4">
    <name type="scientific">Imperialibacter roseus</name>
    <dbReference type="NCBI Taxonomy" id="1324217"/>
    <lineage>
        <taxon>Bacteria</taxon>
        <taxon>Pseudomonadati</taxon>
        <taxon>Bacteroidota</taxon>
        <taxon>Cytophagia</taxon>
        <taxon>Cytophagales</taxon>
        <taxon>Flammeovirgaceae</taxon>
        <taxon>Imperialibacter</taxon>
    </lineage>
</organism>
<dbReference type="InterPro" id="IPR011250">
    <property type="entry name" value="OMP/PagP_B-barrel"/>
</dbReference>
<reference evidence="3 4" key="1">
    <citation type="journal article" date="2023" name="Microbiol. Resour. Announc.">
        <title>Complete Genome Sequence of Imperialibacter roseus strain P4T.</title>
        <authorList>
            <person name="Tizabi D.R."/>
            <person name="Bachvaroff T."/>
            <person name="Hill R.T."/>
        </authorList>
    </citation>
    <scope>NUCLEOTIDE SEQUENCE [LARGE SCALE GENOMIC DNA]</scope>
    <source>
        <strain evidence="3 4">P4T</strain>
    </source>
</reference>
<feature type="domain" description="DUF6089" evidence="2">
    <location>
        <begin position="9"/>
        <end position="224"/>
    </location>
</feature>
<protein>
    <submittedName>
        <fullName evidence="3">DUF6089 family protein</fullName>
    </submittedName>
</protein>
<dbReference type="SUPFAM" id="SSF56925">
    <property type="entry name" value="OMPA-like"/>
    <property type="match status" value="1"/>
</dbReference>
<evidence type="ECO:0000259" key="2">
    <source>
        <dbReference type="Pfam" id="PF19573"/>
    </source>
</evidence>
<sequence length="236" mass="27125">MKNRVYISLITSLLVIFFSSRALAQYTEFGGGLGMLSYTGDLNPKLRLRGWTPGLNAFYRMNVNNVVSVRLGLTAGKIKGDDQRAVDILGSNRDYSFDITLIEGSSVFEYYFLDYKHPHTNVYFSPYFFAGFGIFRTFGYDEAKADFSKLQPVIPFGVGIKQLVGKRYAVGLEFGLRKTFFDYLDSVSDGDITLKNYQYGNPESKDWYYFAGFSITYILYEIPCPFRYVPNRYEYN</sequence>
<accession>A0ABZ0IN54</accession>
<dbReference type="RefSeq" id="WP_317489158.1">
    <property type="nucleotide sequence ID" value="NZ_CP136051.1"/>
</dbReference>
<evidence type="ECO:0000313" key="4">
    <source>
        <dbReference type="Proteomes" id="UP001302349"/>
    </source>
</evidence>
<evidence type="ECO:0000256" key="1">
    <source>
        <dbReference type="SAM" id="SignalP"/>
    </source>
</evidence>
<keyword evidence="1" id="KW-0732">Signal</keyword>
<name>A0ABZ0IN54_9BACT</name>
<feature type="signal peptide" evidence="1">
    <location>
        <begin position="1"/>
        <end position="24"/>
    </location>
</feature>
<feature type="chain" id="PRO_5046212765" evidence="1">
    <location>
        <begin position="25"/>
        <end position="236"/>
    </location>
</feature>
<dbReference type="Pfam" id="PF19573">
    <property type="entry name" value="DUF6089"/>
    <property type="match status" value="1"/>
</dbReference>